<protein>
    <submittedName>
        <fullName evidence="1">Uncharacterized protein</fullName>
    </submittedName>
</protein>
<reference evidence="1 2" key="1">
    <citation type="submission" date="2018-07" db="EMBL/GenBank/DDBJ databases">
        <title>Freshwater and sediment microbial communities from various areas in North America, analyzing microbe dynamics in response to fracking.</title>
        <authorList>
            <person name="Lamendella R."/>
        </authorList>
    </citation>
    <scope>NUCLEOTIDE SEQUENCE [LARGE SCALE GENOMIC DNA]</scope>
    <source>
        <strain evidence="1 2">160A</strain>
    </source>
</reference>
<gene>
    <name evidence="1" type="ORF">DFO77_103124</name>
</gene>
<proteinExistence type="predicted"/>
<accession>A0A368VG55</accession>
<organism evidence="1 2">
    <name type="scientific">Marinilabilia salmonicolor</name>
    <dbReference type="NCBI Taxonomy" id="989"/>
    <lineage>
        <taxon>Bacteria</taxon>
        <taxon>Pseudomonadati</taxon>
        <taxon>Bacteroidota</taxon>
        <taxon>Bacteroidia</taxon>
        <taxon>Marinilabiliales</taxon>
        <taxon>Marinilabiliaceae</taxon>
        <taxon>Marinilabilia</taxon>
    </lineage>
</organism>
<dbReference type="AlphaFoldDB" id="A0A368VG55"/>
<dbReference type="Proteomes" id="UP000252733">
    <property type="component" value="Unassembled WGS sequence"/>
</dbReference>
<name>A0A368VG55_9BACT</name>
<dbReference type="EMBL" id="QPIZ01000003">
    <property type="protein sequence ID" value="RCW38654.1"/>
    <property type="molecule type" value="Genomic_DNA"/>
</dbReference>
<keyword evidence="2" id="KW-1185">Reference proteome</keyword>
<evidence type="ECO:0000313" key="2">
    <source>
        <dbReference type="Proteomes" id="UP000252733"/>
    </source>
</evidence>
<evidence type="ECO:0000313" key="1">
    <source>
        <dbReference type="EMBL" id="RCW38654.1"/>
    </source>
</evidence>
<sequence>MTEAIIAILLLFGGAYGGSQYQKNKCNEELQEVMEVNNNRLDSVKVSLYAANSKLDSLKSLPAKVDTIVIRQKEIVEKTDTLILMSQDILLNTDTIKNELRKHIEITKE</sequence>
<dbReference type="RefSeq" id="WP_147271962.1">
    <property type="nucleotide sequence ID" value="NZ_QPIZ01000003.1"/>
</dbReference>
<comment type="caution">
    <text evidence="1">The sequence shown here is derived from an EMBL/GenBank/DDBJ whole genome shotgun (WGS) entry which is preliminary data.</text>
</comment>